<dbReference type="Gene3D" id="1.10.533.10">
    <property type="entry name" value="Death Domain, Fas"/>
    <property type="match status" value="1"/>
</dbReference>
<dbReference type="Proteomes" id="UP000504611">
    <property type="component" value="Unplaced"/>
</dbReference>
<evidence type="ECO:0000256" key="1">
    <source>
        <dbReference type="ARBA" id="ARBA00004514"/>
    </source>
</evidence>
<dbReference type="AlphaFoldDB" id="A0A6I9MHV9"/>
<dbReference type="GO" id="GO:0006954">
    <property type="term" value="P:inflammatory response"/>
    <property type="evidence" value="ECO:0007669"/>
    <property type="project" value="UniProtKB-KW"/>
</dbReference>
<dbReference type="SUPFAM" id="SSF47986">
    <property type="entry name" value="DEATH domain"/>
    <property type="match status" value="1"/>
</dbReference>
<keyword evidence="9" id="KW-1185">Reference proteome</keyword>
<evidence type="ECO:0000259" key="7">
    <source>
        <dbReference type="PROSITE" id="PS50209"/>
    </source>
</evidence>
<dbReference type="GO" id="GO:0045087">
    <property type="term" value="P:innate immune response"/>
    <property type="evidence" value="ECO:0007669"/>
    <property type="project" value="UniProtKB-KW"/>
</dbReference>
<dbReference type="PANTHER" id="PTHR46985">
    <property type="entry name" value="NACHT, LRR AND PYD DOMAINS-CONTAINING PROTEIN 1"/>
    <property type="match status" value="1"/>
</dbReference>
<dbReference type="InterPro" id="IPR001315">
    <property type="entry name" value="CARD"/>
</dbReference>
<feature type="compositionally biased region" description="Low complexity" evidence="6">
    <location>
        <begin position="226"/>
        <end position="242"/>
    </location>
</feature>
<proteinExistence type="predicted"/>
<dbReference type="GO" id="GO:0005829">
    <property type="term" value="C:cytosol"/>
    <property type="evidence" value="ECO:0007669"/>
    <property type="project" value="UniProtKB-SubCell"/>
</dbReference>
<feature type="domain" description="CARD" evidence="7">
    <location>
        <begin position="544"/>
        <end position="635"/>
    </location>
</feature>
<protein>
    <submittedName>
        <fullName evidence="10">Caspase recruitment domain-containing protein 8-like</fullName>
    </submittedName>
</protein>
<dbReference type="PROSITE" id="PS51830">
    <property type="entry name" value="FIIND"/>
    <property type="match status" value="1"/>
</dbReference>
<gene>
    <name evidence="10" type="primary">LOC104940790</name>
</gene>
<dbReference type="InterPro" id="IPR011029">
    <property type="entry name" value="DEATH-like_dom_sf"/>
</dbReference>
<keyword evidence="2" id="KW-0963">Cytoplasm</keyword>
<keyword evidence="5" id="KW-0395">Inflammatory response</keyword>
<dbReference type="KEGG" id="ncc:104940790"/>
<dbReference type="RefSeq" id="XP_010764067.1">
    <property type="nucleotide sequence ID" value="XM_010765765.1"/>
</dbReference>
<dbReference type="PANTHER" id="PTHR46985:SF2">
    <property type="entry name" value="APOPTOSIS-ASSOCIATED SPECK-LIKE PROTEIN CONTAINING A CARD"/>
    <property type="match status" value="1"/>
</dbReference>
<reference evidence="10" key="1">
    <citation type="submission" date="2025-08" db="UniProtKB">
        <authorList>
            <consortium name="RefSeq"/>
        </authorList>
    </citation>
    <scope>IDENTIFICATION</scope>
    <source>
        <tissue evidence="10">Muscle</tissue>
    </source>
</reference>
<organism evidence="9 10">
    <name type="scientific">Notothenia coriiceps</name>
    <name type="common">black rockcod</name>
    <dbReference type="NCBI Taxonomy" id="8208"/>
    <lineage>
        <taxon>Eukaryota</taxon>
        <taxon>Metazoa</taxon>
        <taxon>Chordata</taxon>
        <taxon>Craniata</taxon>
        <taxon>Vertebrata</taxon>
        <taxon>Euteleostomi</taxon>
        <taxon>Actinopterygii</taxon>
        <taxon>Neopterygii</taxon>
        <taxon>Teleostei</taxon>
        <taxon>Neoteleostei</taxon>
        <taxon>Acanthomorphata</taxon>
        <taxon>Eupercaria</taxon>
        <taxon>Perciformes</taxon>
        <taxon>Notothenioidei</taxon>
        <taxon>Nototheniidae</taxon>
        <taxon>Notothenia</taxon>
    </lineage>
</organism>
<dbReference type="Pfam" id="PF23679">
    <property type="entry name" value="UPA-FIIND"/>
    <property type="match status" value="1"/>
</dbReference>
<dbReference type="GeneID" id="104940790"/>
<dbReference type="PROSITE" id="PS50209">
    <property type="entry name" value="CARD"/>
    <property type="match status" value="1"/>
</dbReference>
<evidence type="ECO:0000256" key="6">
    <source>
        <dbReference type="SAM" id="MobiDB-lite"/>
    </source>
</evidence>
<evidence type="ECO:0000256" key="2">
    <source>
        <dbReference type="ARBA" id="ARBA00022490"/>
    </source>
</evidence>
<dbReference type="Pfam" id="PF13553">
    <property type="entry name" value="FIIND"/>
    <property type="match status" value="1"/>
</dbReference>
<evidence type="ECO:0000256" key="3">
    <source>
        <dbReference type="ARBA" id="ARBA00022588"/>
    </source>
</evidence>
<dbReference type="InterPro" id="IPR051249">
    <property type="entry name" value="NLRP_Inflammasome"/>
</dbReference>
<sequence>MSSAPENIRAEREGSFFSRVARSIRRALSRICRNSSSSSSDSVPIPNRRYSQEDCYSPIICGGSRNRDVYYTSLIGQKRKNSNEYPQISKRRDALNLTVHPESEPEVSDVLRNSSVTDSLSDWYDDCNFAEAMIVSLPMPSRPDFRFKHTSCESIAQPEDAQGIPTVLHDTNICTEGSGTQYGLHFPVQSNSERSAHRVAQVEAPIIAVRCLVTNTVRPPDRSRSSRVSSCLSRSHSMSSQSQIASAKPLTRSQSLPALLLKSSYEEFTPEITADEEEETYRFQSSCPGLYQCRLTGLVFHMEGEGELLYRIVPWNRRLLAQHHKKPAGPLFDIKCVQQSVCQLHLPHCEIRSTGACRFLSVAHVKDESIELIRPHMVTETHVIINITGFSGLGNVKDENSPPDPVRAQVLLFYRPPADPDPTSILNVLLLPSNVLIKDVKRKRKKIVGEETYIETPPHCKLRPQQEYTLSTRPEDDSVRVQPPEAEFYCDEYDNYHPSFQVTLETRMKHIELDLRNSNASLSVWERRVCLSSGVKRSCEQSSLERSAHKRLRDIWSDFIERTSKPLLKSLVDKLFEKKVLTDSERESAEEKQNRSDKAGFVIDTVMKKGDKASSEMITFLCDADPYLCEQLGLI</sequence>
<dbReference type="GO" id="GO:0042981">
    <property type="term" value="P:regulation of apoptotic process"/>
    <property type="evidence" value="ECO:0007669"/>
    <property type="project" value="InterPro"/>
</dbReference>
<evidence type="ECO:0000313" key="9">
    <source>
        <dbReference type="Proteomes" id="UP000504611"/>
    </source>
</evidence>
<evidence type="ECO:0000259" key="8">
    <source>
        <dbReference type="PROSITE" id="PS51830"/>
    </source>
</evidence>
<dbReference type="OrthoDB" id="8891580at2759"/>
<dbReference type="Pfam" id="PF00619">
    <property type="entry name" value="CARD"/>
    <property type="match status" value="1"/>
</dbReference>
<evidence type="ECO:0000313" key="10">
    <source>
        <dbReference type="RefSeq" id="XP_010764067.1"/>
    </source>
</evidence>
<dbReference type="InterPro" id="IPR025307">
    <property type="entry name" value="FIIND_dom"/>
</dbReference>
<keyword evidence="4" id="KW-0391">Immunity</keyword>
<comment type="subcellular location">
    <subcellularLocation>
        <location evidence="1">Cytoplasm</location>
        <location evidence="1">Cytosol</location>
    </subcellularLocation>
</comment>
<keyword evidence="3" id="KW-0399">Innate immunity</keyword>
<accession>A0A6I9MHV9</accession>
<feature type="domain" description="FIIND" evidence="8">
    <location>
        <begin position="262"/>
        <end position="543"/>
    </location>
</feature>
<name>A0A6I9MHV9_9TELE</name>
<evidence type="ECO:0000256" key="4">
    <source>
        <dbReference type="ARBA" id="ARBA00022859"/>
    </source>
</evidence>
<feature type="region of interest" description="Disordered" evidence="6">
    <location>
        <begin position="218"/>
        <end position="250"/>
    </location>
</feature>
<evidence type="ECO:0000256" key="5">
    <source>
        <dbReference type="ARBA" id="ARBA00023198"/>
    </source>
</evidence>